<proteinExistence type="predicted"/>
<dbReference type="RefSeq" id="WP_013619004.1">
    <property type="nucleotide sequence ID" value="NC_015164.1"/>
</dbReference>
<name>F0R371_PHOSB</name>
<gene>
    <name evidence="1" type="ordered locus">Bacsa_3104</name>
</gene>
<evidence type="ECO:0000313" key="2">
    <source>
        <dbReference type="Proteomes" id="UP000007486"/>
    </source>
</evidence>
<dbReference type="Proteomes" id="UP000007486">
    <property type="component" value="Chromosome"/>
</dbReference>
<dbReference type="EMBL" id="CP002530">
    <property type="protein sequence ID" value="ADY37632.1"/>
    <property type="molecule type" value="Genomic_DNA"/>
</dbReference>
<dbReference type="AlphaFoldDB" id="F0R371"/>
<evidence type="ECO:0000313" key="1">
    <source>
        <dbReference type="EMBL" id="ADY37632.1"/>
    </source>
</evidence>
<dbReference type="KEGG" id="bsa:Bacsa_3104"/>
<protein>
    <submittedName>
        <fullName evidence="1">Uncharacterized protein</fullName>
    </submittedName>
</protein>
<accession>F0R371</accession>
<dbReference type="HOGENOM" id="CLU_1692029_0_0_10"/>
<sequence length="169" mass="19821">MLKRIAAEILPDGKSVVQDDWIENTETLTELKKILQKVMCLKGKGDLSQELQSGIREYEKKYSQMLSDKINKGNSRCRNLYYGMVYTILQDNGFYILGKNGSPICITSNTFCKLFNLNRGTMENTYLKIKYYKKQKKLKDDKSQEWLKTFNIDKVSKIYFELEQKIINL</sequence>
<keyword evidence="2" id="KW-1185">Reference proteome</keyword>
<organism evidence="1 2">
    <name type="scientific">Phocaeicola salanitronis (strain DSM 18170 / JCM 13657 / CCUG 60908 / BL78)</name>
    <name type="common">Bacteroides salanitronis</name>
    <dbReference type="NCBI Taxonomy" id="667015"/>
    <lineage>
        <taxon>Bacteria</taxon>
        <taxon>Pseudomonadati</taxon>
        <taxon>Bacteroidota</taxon>
        <taxon>Bacteroidia</taxon>
        <taxon>Bacteroidales</taxon>
        <taxon>Bacteroidaceae</taxon>
        <taxon>Phocaeicola</taxon>
    </lineage>
</organism>
<reference evidence="1 2" key="1">
    <citation type="journal article" date="2011" name="Stand. Genomic Sci.">
        <title>Complete genome sequence of Bacteroides salanitronis type strain (BL78).</title>
        <authorList>
            <person name="Gronow S."/>
            <person name="Held B."/>
            <person name="Lucas S."/>
            <person name="Lapidus A."/>
            <person name="Del Rio T.G."/>
            <person name="Nolan M."/>
            <person name="Tice H."/>
            <person name="Deshpande S."/>
            <person name="Cheng J.F."/>
            <person name="Pitluck S."/>
            <person name="Liolios K."/>
            <person name="Pagani I."/>
            <person name="Ivanova N."/>
            <person name="Mavromatis K."/>
            <person name="Pati A."/>
            <person name="Tapia R."/>
            <person name="Han C."/>
            <person name="Goodwin L."/>
            <person name="Chen A."/>
            <person name="Palaniappan K."/>
            <person name="Land M."/>
            <person name="Hauser L."/>
            <person name="Chang Y.J."/>
            <person name="Jeffries C.D."/>
            <person name="Brambilla E.M."/>
            <person name="Rohde M."/>
            <person name="Goker M."/>
            <person name="Detter J.C."/>
            <person name="Woyke T."/>
            <person name="Bristow J."/>
            <person name="Markowitz V."/>
            <person name="Hugenholtz P."/>
            <person name="Kyrpides N.C."/>
            <person name="Klenk H.P."/>
            <person name="Eisen J.A."/>
        </authorList>
    </citation>
    <scope>NUCLEOTIDE SEQUENCE [LARGE SCALE GENOMIC DNA]</scope>
    <source>
        <strain evidence="1 2">DSM 18170</strain>
    </source>
</reference>